<sequence length="125" mass="14613">MSVPVYQIMGKGCHRQDENMSFSPLFVKIFCRSSGSLANRHVDNFVHKLFTSLLIYYHAFYSMMFVFAFHTVKYKAIPNNCDNGIFSNVDRYELFFSLRIIRYLGRFLLKSAPCASLAHCLWLTF</sequence>
<protein>
    <submittedName>
        <fullName evidence="1">Uncharacterized protein</fullName>
    </submittedName>
</protein>
<dbReference type="EMBL" id="LRKC01000161">
    <property type="protein sequence ID" value="OKV06272.1"/>
    <property type="molecule type" value="Genomic_DNA"/>
</dbReference>
<name>A0A1Q6B9P1_ECOLX</name>
<comment type="caution">
    <text evidence="1">The sequence shown here is derived from an EMBL/GenBank/DDBJ whole genome shotgun (WGS) entry which is preliminary data.</text>
</comment>
<gene>
    <name evidence="1" type="ORF">AWP47_23425</name>
</gene>
<proteinExistence type="predicted"/>
<accession>A0A1Q6B9P1</accession>
<dbReference type="Proteomes" id="UP000185794">
    <property type="component" value="Unassembled WGS sequence"/>
</dbReference>
<evidence type="ECO:0000313" key="1">
    <source>
        <dbReference type="EMBL" id="OKV06272.1"/>
    </source>
</evidence>
<organism evidence="1 2">
    <name type="scientific">Escherichia coli</name>
    <dbReference type="NCBI Taxonomy" id="562"/>
    <lineage>
        <taxon>Bacteria</taxon>
        <taxon>Pseudomonadati</taxon>
        <taxon>Pseudomonadota</taxon>
        <taxon>Gammaproteobacteria</taxon>
        <taxon>Enterobacterales</taxon>
        <taxon>Enterobacteriaceae</taxon>
        <taxon>Escherichia</taxon>
    </lineage>
</organism>
<dbReference type="AlphaFoldDB" id="A0A1Q6B9P1"/>
<reference evidence="1 2" key="1">
    <citation type="journal article" date="2017" name="Front. Cell. Infect. Microbiol.">
        <title>Chaperone-usher pili loci of human colonization factor-negative enterotoxigenic Escherichia coli.</title>
        <authorList>
            <person name="Del Canto F."/>
            <person name="Vidal R."/>
            <person name="Stine O.C."/>
            <person name="Pop M."/>
        </authorList>
    </citation>
    <scope>NUCLEOTIDE SEQUENCE [LARGE SCALE GENOMIC DNA]</scope>
    <source>
        <strain evidence="1 2">700324</strain>
    </source>
</reference>
<evidence type="ECO:0000313" key="2">
    <source>
        <dbReference type="Proteomes" id="UP000185794"/>
    </source>
</evidence>